<accession>A0A195C8T9</accession>
<name>A0A195C8T9_9HYME</name>
<protein>
    <submittedName>
        <fullName evidence="2">Uncharacterized protein</fullName>
    </submittedName>
</protein>
<keyword evidence="1" id="KW-0732">Signal</keyword>
<evidence type="ECO:0000256" key="1">
    <source>
        <dbReference type="SAM" id="SignalP"/>
    </source>
</evidence>
<evidence type="ECO:0000313" key="2">
    <source>
        <dbReference type="EMBL" id="KYM97279.1"/>
    </source>
</evidence>
<keyword evidence="3" id="KW-1185">Reference proteome</keyword>
<organism evidence="2 3">
    <name type="scientific">Cyphomyrmex costatus</name>
    <dbReference type="NCBI Taxonomy" id="456900"/>
    <lineage>
        <taxon>Eukaryota</taxon>
        <taxon>Metazoa</taxon>
        <taxon>Ecdysozoa</taxon>
        <taxon>Arthropoda</taxon>
        <taxon>Hexapoda</taxon>
        <taxon>Insecta</taxon>
        <taxon>Pterygota</taxon>
        <taxon>Neoptera</taxon>
        <taxon>Endopterygota</taxon>
        <taxon>Hymenoptera</taxon>
        <taxon>Apocrita</taxon>
        <taxon>Aculeata</taxon>
        <taxon>Formicoidea</taxon>
        <taxon>Formicidae</taxon>
        <taxon>Myrmicinae</taxon>
        <taxon>Cyphomyrmex</taxon>
    </lineage>
</organism>
<evidence type="ECO:0000313" key="3">
    <source>
        <dbReference type="Proteomes" id="UP000078542"/>
    </source>
</evidence>
<proteinExistence type="predicted"/>
<dbReference type="AlphaFoldDB" id="A0A195C8T9"/>
<feature type="chain" id="PRO_5008269885" evidence="1">
    <location>
        <begin position="20"/>
        <end position="100"/>
    </location>
</feature>
<feature type="signal peptide" evidence="1">
    <location>
        <begin position="1"/>
        <end position="19"/>
    </location>
</feature>
<dbReference type="Proteomes" id="UP000078542">
    <property type="component" value="Unassembled WGS sequence"/>
</dbReference>
<feature type="non-terminal residue" evidence="2">
    <location>
        <position position="1"/>
    </location>
</feature>
<sequence length="100" mass="11208">CRGYCMALQFASFLASWSAIEPLDWPTFIPTPVYGYVRTQAAPYPENMSAEIQKAGPIGTFTRYSTTLVLRRFSWARQGNDLLPGDRLSEKARVRDGNSA</sequence>
<reference evidence="2 3" key="1">
    <citation type="submission" date="2016-03" db="EMBL/GenBank/DDBJ databases">
        <title>Cyphomyrmex costatus WGS genome.</title>
        <authorList>
            <person name="Nygaard S."/>
            <person name="Hu H."/>
            <person name="Boomsma J."/>
            <person name="Zhang G."/>
        </authorList>
    </citation>
    <scope>NUCLEOTIDE SEQUENCE [LARGE SCALE GENOMIC DNA]</scope>
    <source>
        <strain evidence="2">MS0001</strain>
        <tissue evidence="2">Whole body</tissue>
    </source>
</reference>
<gene>
    <name evidence="2" type="ORF">ALC62_12012</name>
</gene>
<dbReference type="EMBL" id="KQ978072">
    <property type="protein sequence ID" value="KYM97279.1"/>
    <property type="molecule type" value="Genomic_DNA"/>
</dbReference>